<dbReference type="InterPro" id="IPR001816">
    <property type="entry name" value="Transl_elong_EFTs/EF1B"/>
</dbReference>
<dbReference type="InterPro" id="IPR018101">
    <property type="entry name" value="Transl_elong_Ts_CS"/>
</dbReference>
<dbReference type="PANTHER" id="PTHR11741">
    <property type="entry name" value="ELONGATION FACTOR TS"/>
    <property type="match status" value="1"/>
</dbReference>
<dbReference type="InterPro" id="IPR009060">
    <property type="entry name" value="UBA-like_sf"/>
</dbReference>
<dbReference type="Gene3D" id="3.30.479.20">
    <property type="entry name" value="Elongation factor Ts, dimerisation domain"/>
    <property type="match status" value="2"/>
</dbReference>
<dbReference type="FunFam" id="1.10.286.20:FF:000001">
    <property type="entry name" value="Elongation factor Ts"/>
    <property type="match status" value="1"/>
</dbReference>
<dbReference type="PROSITE" id="PS01126">
    <property type="entry name" value="EF_TS_1"/>
    <property type="match status" value="1"/>
</dbReference>
<dbReference type="Gene3D" id="1.10.286.20">
    <property type="match status" value="1"/>
</dbReference>
<protein>
    <recommendedName>
        <fullName evidence="4">Translation elongation factor EFTs/EF1B dimerisation domain-containing protein</fullName>
    </recommendedName>
</protein>
<dbReference type="AlphaFoldDB" id="A0A381QI96"/>
<name>A0A381QI96_9ZZZZ</name>
<dbReference type="FunFam" id="1.10.8.10:FF:000001">
    <property type="entry name" value="Elongation factor Ts"/>
    <property type="match status" value="1"/>
</dbReference>
<dbReference type="GO" id="GO:0005737">
    <property type="term" value="C:cytoplasm"/>
    <property type="evidence" value="ECO:0007669"/>
    <property type="project" value="UniProtKB-ARBA"/>
</dbReference>
<feature type="domain" description="Translation elongation factor EFTs/EF1B dimerisation" evidence="4">
    <location>
        <begin position="71"/>
        <end position="263"/>
    </location>
</feature>
<evidence type="ECO:0000256" key="3">
    <source>
        <dbReference type="ARBA" id="ARBA00022917"/>
    </source>
</evidence>
<dbReference type="PROSITE" id="PS01127">
    <property type="entry name" value="EF_TS_2"/>
    <property type="match status" value="1"/>
</dbReference>
<evidence type="ECO:0000313" key="5">
    <source>
        <dbReference type="EMBL" id="SUZ79055.1"/>
    </source>
</evidence>
<dbReference type="HAMAP" id="MF_00050">
    <property type="entry name" value="EF_Ts"/>
    <property type="match status" value="1"/>
</dbReference>
<keyword evidence="3" id="KW-0648">Protein biosynthesis</keyword>
<dbReference type="NCBIfam" id="TIGR00116">
    <property type="entry name" value="tsf"/>
    <property type="match status" value="1"/>
</dbReference>
<dbReference type="GO" id="GO:0003746">
    <property type="term" value="F:translation elongation factor activity"/>
    <property type="evidence" value="ECO:0007669"/>
    <property type="project" value="UniProtKB-KW"/>
</dbReference>
<sequence>MADFTAKDVQALRQTTGAGMMDAKKALVENEGDAEAAAQWLREKGMAKSASRSDRENREGVVVARVEGGIAAIVELKCETDFVAKSDEFGELAENLLTSVLAEGEGAVSAESGVLEDLKLTLKENIDLGQIVRYESSEGSVIDAYVHQQNGRGVNAVLVEIHNGTPEVAHDVALHIASSRPKYLTREDVPAEVVAAERETLENITRNEGKPDQAIQKIVDGRMSGFFRDTALLEQKFVKDEKLGVAELLGEATIRRFTQVEIGN</sequence>
<dbReference type="InterPro" id="IPR014039">
    <property type="entry name" value="Transl_elong_EFTs/EF1B_dimer"/>
</dbReference>
<dbReference type="Pfam" id="PF00889">
    <property type="entry name" value="EF_TS"/>
    <property type="match status" value="1"/>
</dbReference>
<dbReference type="PANTHER" id="PTHR11741:SF0">
    <property type="entry name" value="ELONGATION FACTOR TS, MITOCHONDRIAL"/>
    <property type="match status" value="1"/>
</dbReference>
<organism evidence="5">
    <name type="scientific">marine metagenome</name>
    <dbReference type="NCBI Taxonomy" id="408172"/>
    <lineage>
        <taxon>unclassified sequences</taxon>
        <taxon>metagenomes</taxon>
        <taxon>ecological metagenomes</taxon>
    </lineage>
</organism>
<comment type="similarity">
    <text evidence="1">Belongs to the EF-Ts family.</text>
</comment>
<dbReference type="SUPFAM" id="SSF46934">
    <property type="entry name" value="UBA-like"/>
    <property type="match status" value="1"/>
</dbReference>
<accession>A0A381QI96</accession>
<dbReference type="InterPro" id="IPR036402">
    <property type="entry name" value="EF-Ts_dimer_sf"/>
</dbReference>
<evidence type="ECO:0000256" key="1">
    <source>
        <dbReference type="ARBA" id="ARBA00005532"/>
    </source>
</evidence>
<evidence type="ECO:0000256" key="2">
    <source>
        <dbReference type="ARBA" id="ARBA00022768"/>
    </source>
</evidence>
<reference evidence="5" key="1">
    <citation type="submission" date="2018-05" db="EMBL/GenBank/DDBJ databases">
        <authorList>
            <person name="Lanie J.A."/>
            <person name="Ng W.-L."/>
            <person name="Kazmierczak K.M."/>
            <person name="Andrzejewski T.M."/>
            <person name="Davidsen T.M."/>
            <person name="Wayne K.J."/>
            <person name="Tettelin H."/>
            <person name="Glass J.I."/>
            <person name="Rusch D."/>
            <person name="Podicherti R."/>
            <person name="Tsui H.-C.T."/>
            <person name="Winkler M.E."/>
        </authorList>
    </citation>
    <scope>NUCLEOTIDE SEQUENCE</scope>
</reference>
<dbReference type="Gene3D" id="1.10.8.10">
    <property type="entry name" value="DNA helicase RuvA subunit, C-terminal domain"/>
    <property type="match status" value="1"/>
</dbReference>
<dbReference type="EMBL" id="UINC01001372">
    <property type="protein sequence ID" value="SUZ79055.1"/>
    <property type="molecule type" value="Genomic_DNA"/>
</dbReference>
<gene>
    <name evidence="5" type="ORF">METZ01_LOCUS31909</name>
</gene>
<dbReference type="CDD" id="cd14275">
    <property type="entry name" value="UBA_EF-Ts"/>
    <property type="match status" value="1"/>
</dbReference>
<evidence type="ECO:0000259" key="4">
    <source>
        <dbReference type="Pfam" id="PF00889"/>
    </source>
</evidence>
<proteinExistence type="inferred from homology"/>
<dbReference type="SUPFAM" id="SSF54713">
    <property type="entry name" value="Elongation factor Ts (EF-Ts), dimerisation domain"/>
    <property type="match status" value="1"/>
</dbReference>
<keyword evidence="2" id="KW-0251">Elongation factor</keyword>